<dbReference type="InterPro" id="IPR036390">
    <property type="entry name" value="WH_DNA-bd_sf"/>
</dbReference>
<feature type="domain" description="HTH lysR-type" evidence="7">
    <location>
        <begin position="1"/>
        <end position="58"/>
    </location>
</feature>
<sequence>MDSRQLRYFIAVYEQRNLSRAADQASVAQSALSHHISNLEAEFATPLFERKPRGMEPTAAGERLYEHARIILRAMAAAEREIKEGSSVIAGDISIGMANSGVKAIGVPLMRAVLSKYPNLKLSLTESLSGATLLHLMASEVDLALVYNPQSEKDLVAEPVLEEQMFCVGTAELIGKSKKPITFEEVTRLPLMLLRHGLSSRALLDDPVLLKRLEANAILHLNSISGTTGALLAGLGCAVATKLFVQEQLKAGTLIAREVIEPTLARTLYLCRLRNRPMTYAMEEMRRLMLSLIAEQVGRGAWEAKLLI</sequence>
<keyword evidence="5" id="KW-0010">Activator</keyword>
<reference evidence="8" key="1">
    <citation type="submission" date="2021-06" db="EMBL/GenBank/DDBJ databases">
        <title>Bradyrhizobium sp. S2-20-1 Genome sequencing.</title>
        <authorList>
            <person name="Jin L."/>
        </authorList>
    </citation>
    <scope>NUCLEOTIDE SEQUENCE</scope>
    <source>
        <strain evidence="8">S2-20-1</strain>
    </source>
</reference>
<comment type="function">
    <text evidence="1">NodD regulates the expression of the nodABCFE genes which encode other nodulation proteins. NodD is also a negative regulator of its own expression. Binds flavonoids as inducers.</text>
</comment>
<dbReference type="GO" id="GO:0003700">
    <property type="term" value="F:DNA-binding transcription factor activity"/>
    <property type="evidence" value="ECO:0007669"/>
    <property type="project" value="InterPro"/>
</dbReference>
<dbReference type="SUPFAM" id="SSF53850">
    <property type="entry name" value="Periplasmic binding protein-like II"/>
    <property type="match status" value="1"/>
</dbReference>
<dbReference type="SUPFAM" id="SSF46785">
    <property type="entry name" value="Winged helix' DNA-binding domain"/>
    <property type="match status" value="1"/>
</dbReference>
<evidence type="ECO:0000256" key="1">
    <source>
        <dbReference type="ARBA" id="ARBA00003502"/>
    </source>
</evidence>
<dbReference type="GO" id="GO:0003677">
    <property type="term" value="F:DNA binding"/>
    <property type="evidence" value="ECO:0007669"/>
    <property type="project" value="UniProtKB-KW"/>
</dbReference>
<dbReference type="PROSITE" id="PS50931">
    <property type="entry name" value="HTH_LYSR"/>
    <property type="match status" value="1"/>
</dbReference>
<dbReference type="Proteomes" id="UP000680839">
    <property type="component" value="Chromosome"/>
</dbReference>
<evidence type="ECO:0000259" key="7">
    <source>
        <dbReference type="PROSITE" id="PS50931"/>
    </source>
</evidence>
<keyword evidence="6" id="KW-0804">Transcription</keyword>
<dbReference type="PANTHER" id="PTHR30293:SF0">
    <property type="entry name" value="NITROGEN ASSIMILATION REGULATORY PROTEIN NAC"/>
    <property type="match status" value="1"/>
</dbReference>
<dbReference type="PANTHER" id="PTHR30293">
    <property type="entry name" value="TRANSCRIPTIONAL REGULATORY PROTEIN NAC-RELATED"/>
    <property type="match status" value="1"/>
</dbReference>
<dbReference type="FunFam" id="1.10.10.10:FF:000001">
    <property type="entry name" value="LysR family transcriptional regulator"/>
    <property type="match status" value="1"/>
</dbReference>
<evidence type="ECO:0000256" key="2">
    <source>
        <dbReference type="ARBA" id="ARBA00009437"/>
    </source>
</evidence>
<dbReference type="Pfam" id="PF03466">
    <property type="entry name" value="LysR_substrate"/>
    <property type="match status" value="1"/>
</dbReference>
<name>A0A975RN15_9BRAD</name>
<dbReference type="Gene3D" id="3.40.190.290">
    <property type="match status" value="1"/>
</dbReference>
<evidence type="ECO:0000256" key="4">
    <source>
        <dbReference type="ARBA" id="ARBA00023125"/>
    </source>
</evidence>
<evidence type="ECO:0000256" key="5">
    <source>
        <dbReference type="ARBA" id="ARBA00023159"/>
    </source>
</evidence>
<dbReference type="InterPro" id="IPR005119">
    <property type="entry name" value="LysR_subst-bd"/>
</dbReference>
<organism evidence="8 9">
    <name type="scientific">Bradyrhizobium sediminis</name>
    <dbReference type="NCBI Taxonomy" id="2840469"/>
    <lineage>
        <taxon>Bacteria</taxon>
        <taxon>Pseudomonadati</taxon>
        <taxon>Pseudomonadota</taxon>
        <taxon>Alphaproteobacteria</taxon>
        <taxon>Hyphomicrobiales</taxon>
        <taxon>Nitrobacteraceae</taxon>
        <taxon>Bradyrhizobium</taxon>
    </lineage>
</organism>
<dbReference type="AlphaFoldDB" id="A0A975RN15"/>
<dbReference type="EMBL" id="CP076134">
    <property type="protein sequence ID" value="QWG13319.1"/>
    <property type="molecule type" value="Genomic_DNA"/>
</dbReference>
<dbReference type="InterPro" id="IPR000847">
    <property type="entry name" value="LysR_HTH_N"/>
</dbReference>
<accession>A0A975RN15</accession>
<comment type="similarity">
    <text evidence="2">Belongs to the LysR transcriptional regulatory family.</text>
</comment>
<dbReference type="Pfam" id="PF00126">
    <property type="entry name" value="HTH_1"/>
    <property type="match status" value="1"/>
</dbReference>
<gene>
    <name evidence="8" type="ORF">KMZ29_00770</name>
</gene>
<proteinExistence type="inferred from homology"/>
<protein>
    <submittedName>
        <fullName evidence="8">LysR family transcriptional regulator</fullName>
    </submittedName>
</protein>
<dbReference type="PRINTS" id="PR00039">
    <property type="entry name" value="HTHLYSR"/>
</dbReference>
<evidence type="ECO:0000256" key="6">
    <source>
        <dbReference type="ARBA" id="ARBA00023163"/>
    </source>
</evidence>
<dbReference type="Gene3D" id="1.10.10.10">
    <property type="entry name" value="Winged helix-like DNA-binding domain superfamily/Winged helix DNA-binding domain"/>
    <property type="match status" value="1"/>
</dbReference>
<dbReference type="InterPro" id="IPR036388">
    <property type="entry name" value="WH-like_DNA-bd_sf"/>
</dbReference>
<keyword evidence="3" id="KW-0805">Transcription regulation</keyword>
<evidence type="ECO:0000313" key="9">
    <source>
        <dbReference type="Proteomes" id="UP000680839"/>
    </source>
</evidence>
<dbReference type="GO" id="GO:2000142">
    <property type="term" value="P:regulation of DNA-templated transcription initiation"/>
    <property type="evidence" value="ECO:0007669"/>
    <property type="project" value="TreeGrafter"/>
</dbReference>
<keyword evidence="4" id="KW-0238">DNA-binding</keyword>
<evidence type="ECO:0000256" key="3">
    <source>
        <dbReference type="ARBA" id="ARBA00023015"/>
    </source>
</evidence>
<evidence type="ECO:0000313" key="8">
    <source>
        <dbReference type="EMBL" id="QWG13319.1"/>
    </source>
</evidence>
<dbReference type="RefSeq" id="WP_215622050.1">
    <property type="nucleotide sequence ID" value="NZ_CP076134.1"/>
</dbReference>